<evidence type="ECO:0000259" key="9">
    <source>
        <dbReference type="PROSITE" id="PS50158"/>
    </source>
</evidence>
<reference evidence="10 11" key="1">
    <citation type="journal article" date="2007" name="Nature">
        <title>Evolution of genes and genomes on the Drosophila phylogeny.</title>
        <authorList>
            <consortium name="Drosophila 12 Genomes Consortium"/>
            <person name="Clark A.G."/>
            <person name="Eisen M.B."/>
            <person name="Smith D.R."/>
            <person name="Bergman C.M."/>
            <person name="Oliver B."/>
            <person name="Markow T.A."/>
            <person name="Kaufman T.C."/>
            <person name="Kellis M."/>
            <person name="Gelbart W."/>
            <person name="Iyer V.N."/>
            <person name="Pollard D.A."/>
            <person name="Sackton T.B."/>
            <person name="Larracuente A.M."/>
            <person name="Singh N.D."/>
            <person name="Abad J.P."/>
            <person name="Abt D.N."/>
            <person name="Adryan B."/>
            <person name="Aguade M."/>
            <person name="Akashi H."/>
            <person name="Anderson W.W."/>
            <person name="Aquadro C.F."/>
            <person name="Ardell D.H."/>
            <person name="Arguello R."/>
            <person name="Artieri C.G."/>
            <person name="Barbash D.A."/>
            <person name="Barker D."/>
            <person name="Barsanti P."/>
            <person name="Batterham P."/>
            <person name="Batzoglou S."/>
            <person name="Begun D."/>
            <person name="Bhutkar A."/>
            <person name="Blanco E."/>
            <person name="Bosak S.A."/>
            <person name="Bradley R.K."/>
            <person name="Brand A.D."/>
            <person name="Brent M.R."/>
            <person name="Brooks A.N."/>
            <person name="Brown R.H."/>
            <person name="Butlin R.K."/>
            <person name="Caggese C."/>
            <person name="Calvi B.R."/>
            <person name="Bernardo de Carvalho A."/>
            <person name="Caspi A."/>
            <person name="Castrezana S."/>
            <person name="Celniker S.E."/>
            <person name="Chang J.L."/>
            <person name="Chapple C."/>
            <person name="Chatterji S."/>
            <person name="Chinwalla A."/>
            <person name="Civetta A."/>
            <person name="Clifton S.W."/>
            <person name="Comeron J.M."/>
            <person name="Costello J.C."/>
            <person name="Coyne J.A."/>
            <person name="Daub J."/>
            <person name="David R.G."/>
            <person name="Delcher A.L."/>
            <person name="Delehaunty K."/>
            <person name="Do C.B."/>
            <person name="Ebling H."/>
            <person name="Edwards K."/>
            <person name="Eickbush T."/>
            <person name="Evans J.D."/>
            <person name="Filipski A."/>
            <person name="Findeiss S."/>
            <person name="Freyhult E."/>
            <person name="Fulton L."/>
            <person name="Fulton R."/>
            <person name="Garcia A.C."/>
            <person name="Gardiner A."/>
            <person name="Garfield D.A."/>
            <person name="Garvin B.E."/>
            <person name="Gibson G."/>
            <person name="Gilbert D."/>
            <person name="Gnerre S."/>
            <person name="Godfrey J."/>
            <person name="Good R."/>
            <person name="Gotea V."/>
            <person name="Gravely B."/>
            <person name="Greenberg A.J."/>
            <person name="Griffiths-Jones S."/>
            <person name="Gross S."/>
            <person name="Guigo R."/>
            <person name="Gustafson E.A."/>
            <person name="Haerty W."/>
            <person name="Hahn M.W."/>
            <person name="Halligan D.L."/>
            <person name="Halpern A.L."/>
            <person name="Halter G.M."/>
            <person name="Han M.V."/>
            <person name="Heger A."/>
            <person name="Hillier L."/>
            <person name="Hinrichs A.S."/>
            <person name="Holmes I."/>
            <person name="Hoskins R.A."/>
            <person name="Hubisz M.J."/>
            <person name="Hultmark D."/>
            <person name="Huntley M.A."/>
            <person name="Jaffe D.B."/>
            <person name="Jagadeeshan S."/>
            <person name="Jeck W.R."/>
            <person name="Johnson J."/>
            <person name="Jones C.D."/>
            <person name="Jordan W.C."/>
            <person name="Karpen G.H."/>
            <person name="Kataoka E."/>
            <person name="Keightley P.D."/>
            <person name="Kheradpour P."/>
            <person name="Kirkness E.F."/>
            <person name="Koerich L.B."/>
            <person name="Kristiansen K."/>
            <person name="Kudrna D."/>
            <person name="Kulathinal R.J."/>
            <person name="Kumar S."/>
            <person name="Kwok R."/>
            <person name="Lander E."/>
            <person name="Langley C.H."/>
            <person name="Lapoint R."/>
            <person name="Lazzaro B.P."/>
            <person name="Lee S.J."/>
            <person name="Levesque L."/>
            <person name="Li R."/>
            <person name="Lin C.F."/>
            <person name="Lin M.F."/>
            <person name="Lindblad-Toh K."/>
            <person name="Llopart A."/>
            <person name="Long M."/>
            <person name="Low L."/>
            <person name="Lozovsky E."/>
            <person name="Lu J."/>
            <person name="Luo M."/>
            <person name="Machado C.A."/>
            <person name="Makalowski W."/>
            <person name="Marzo M."/>
            <person name="Matsuda M."/>
            <person name="Matzkin L."/>
            <person name="McAllister B."/>
            <person name="McBride C.S."/>
            <person name="McKernan B."/>
            <person name="McKernan K."/>
            <person name="Mendez-Lago M."/>
            <person name="Minx P."/>
            <person name="Mollenhauer M.U."/>
            <person name="Montooth K."/>
            <person name="Mount S.M."/>
            <person name="Mu X."/>
            <person name="Myers E."/>
            <person name="Negre B."/>
            <person name="Newfeld S."/>
            <person name="Nielsen R."/>
            <person name="Noor M.A."/>
            <person name="O'Grady P."/>
            <person name="Pachter L."/>
            <person name="Papaceit M."/>
            <person name="Parisi M.J."/>
            <person name="Parisi M."/>
            <person name="Parts L."/>
            <person name="Pedersen J.S."/>
            <person name="Pesole G."/>
            <person name="Phillippy A.M."/>
            <person name="Ponting C.P."/>
            <person name="Pop M."/>
            <person name="Porcelli D."/>
            <person name="Powell J.R."/>
            <person name="Prohaska S."/>
            <person name="Pruitt K."/>
            <person name="Puig M."/>
            <person name="Quesneville H."/>
            <person name="Ram K.R."/>
            <person name="Rand D."/>
            <person name="Rasmussen M.D."/>
            <person name="Reed L.K."/>
            <person name="Reenan R."/>
            <person name="Reily A."/>
            <person name="Remington K.A."/>
            <person name="Rieger T.T."/>
            <person name="Ritchie M.G."/>
            <person name="Robin C."/>
            <person name="Rogers Y.H."/>
            <person name="Rohde C."/>
            <person name="Rozas J."/>
            <person name="Rubenfield M.J."/>
            <person name="Ruiz A."/>
            <person name="Russo S."/>
            <person name="Salzberg S.L."/>
            <person name="Sanchez-Gracia A."/>
            <person name="Saranga D.J."/>
            <person name="Sato H."/>
            <person name="Schaeffer S.W."/>
            <person name="Schatz M.C."/>
            <person name="Schlenke T."/>
            <person name="Schwartz R."/>
            <person name="Segarra C."/>
            <person name="Singh R.S."/>
            <person name="Sirot L."/>
            <person name="Sirota M."/>
            <person name="Sisneros N.B."/>
            <person name="Smith C.D."/>
            <person name="Smith T.F."/>
            <person name="Spieth J."/>
            <person name="Stage D.E."/>
            <person name="Stark A."/>
            <person name="Stephan W."/>
            <person name="Strausberg R.L."/>
            <person name="Strempel S."/>
            <person name="Sturgill D."/>
            <person name="Sutton G."/>
            <person name="Sutton G.G."/>
            <person name="Tao W."/>
            <person name="Teichmann S."/>
            <person name="Tobari Y.N."/>
            <person name="Tomimura Y."/>
            <person name="Tsolas J.M."/>
            <person name="Valente V.L."/>
            <person name="Venter E."/>
            <person name="Venter J.C."/>
            <person name="Vicario S."/>
            <person name="Vieira F.G."/>
            <person name="Vilella A.J."/>
            <person name="Villasante A."/>
            <person name="Walenz B."/>
            <person name="Wang J."/>
            <person name="Wasserman M."/>
            <person name="Watts T."/>
            <person name="Wilson D."/>
            <person name="Wilson R.K."/>
            <person name="Wing R.A."/>
            <person name="Wolfner M.F."/>
            <person name="Wong A."/>
            <person name="Wong G.K."/>
            <person name="Wu C.I."/>
            <person name="Wu G."/>
            <person name="Yamamoto D."/>
            <person name="Yang H.P."/>
            <person name="Yang S.P."/>
            <person name="Yorke J.A."/>
            <person name="Yoshida K."/>
            <person name="Zdobnov E."/>
            <person name="Zhang P."/>
            <person name="Zhang Y."/>
            <person name="Zimin A.V."/>
            <person name="Baldwin J."/>
            <person name="Abdouelleil A."/>
            <person name="Abdulkadir J."/>
            <person name="Abebe A."/>
            <person name="Abera B."/>
            <person name="Abreu J."/>
            <person name="Acer S.C."/>
            <person name="Aftuck L."/>
            <person name="Alexander A."/>
            <person name="An P."/>
            <person name="Anderson E."/>
            <person name="Anderson S."/>
            <person name="Arachi H."/>
            <person name="Azer M."/>
            <person name="Bachantsang P."/>
            <person name="Barry A."/>
            <person name="Bayul T."/>
            <person name="Berlin A."/>
            <person name="Bessette D."/>
            <person name="Bloom T."/>
            <person name="Blye J."/>
            <person name="Boguslavskiy L."/>
            <person name="Bonnet C."/>
            <person name="Boukhgalter B."/>
            <person name="Bourzgui I."/>
            <person name="Brown A."/>
            <person name="Cahill P."/>
            <person name="Channer S."/>
            <person name="Cheshatsang Y."/>
            <person name="Chuda L."/>
            <person name="Citroen M."/>
            <person name="Collymore A."/>
            <person name="Cooke P."/>
            <person name="Costello M."/>
            <person name="D'Aco K."/>
            <person name="Daza R."/>
            <person name="De Haan G."/>
            <person name="DeGray S."/>
            <person name="DeMaso C."/>
            <person name="Dhargay N."/>
            <person name="Dooley K."/>
            <person name="Dooley E."/>
            <person name="Doricent M."/>
            <person name="Dorje P."/>
            <person name="Dorjee K."/>
            <person name="Dupes A."/>
            <person name="Elong R."/>
            <person name="Falk J."/>
            <person name="Farina A."/>
            <person name="Faro S."/>
            <person name="Ferguson D."/>
            <person name="Fisher S."/>
            <person name="Foley C.D."/>
            <person name="Franke A."/>
            <person name="Friedrich D."/>
            <person name="Gadbois L."/>
            <person name="Gearin G."/>
            <person name="Gearin C.R."/>
            <person name="Giannoukos G."/>
            <person name="Goode T."/>
            <person name="Graham J."/>
            <person name="Grandbois E."/>
            <person name="Grewal S."/>
            <person name="Gyaltsen K."/>
            <person name="Hafez N."/>
            <person name="Hagos B."/>
            <person name="Hall J."/>
            <person name="Henson C."/>
            <person name="Hollinger A."/>
            <person name="Honan T."/>
            <person name="Huard M.D."/>
            <person name="Hughes L."/>
            <person name="Hurhula B."/>
            <person name="Husby M.E."/>
            <person name="Kamat A."/>
            <person name="Kanga B."/>
            <person name="Kashin S."/>
            <person name="Khazanovich D."/>
            <person name="Kisner P."/>
            <person name="Lance K."/>
            <person name="Lara M."/>
            <person name="Lee W."/>
            <person name="Lennon N."/>
            <person name="Letendre F."/>
            <person name="LeVine R."/>
            <person name="Lipovsky A."/>
            <person name="Liu X."/>
            <person name="Liu J."/>
            <person name="Liu S."/>
            <person name="Lokyitsang T."/>
            <person name="Lokyitsang Y."/>
            <person name="Lubonja R."/>
            <person name="Lui A."/>
            <person name="MacDonald P."/>
            <person name="Magnisalis V."/>
            <person name="Maru K."/>
            <person name="Matthews C."/>
            <person name="McCusker W."/>
            <person name="McDonough S."/>
            <person name="Mehta T."/>
            <person name="Meldrim J."/>
            <person name="Meneus L."/>
            <person name="Mihai O."/>
            <person name="Mihalev A."/>
            <person name="Mihova T."/>
            <person name="Mittelman R."/>
            <person name="Mlenga V."/>
            <person name="Montmayeur A."/>
            <person name="Mulrain L."/>
            <person name="Navidi A."/>
            <person name="Naylor J."/>
            <person name="Negash T."/>
            <person name="Nguyen T."/>
            <person name="Nguyen N."/>
            <person name="Nicol R."/>
            <person name="Norbu C."/>
            <person name="Norbu N."/>
            <person name="Novod N."/>
            <person name="O'Neill B."/>
            <person name="Osman S."/>
            <person name="Markiewicz E."/>
            <person name="Oyono O.L."/>
            <person name="Patti C."/>
            <person name="Phunkhang P."/>
            <person name="Pierre F."/>
            <person name="Priest M."/>
            <person name="Raghuraman S."/>
            <person name="Rege F."/>
            <person name="Reyes R."/>
            <person name="Rise C."/>
            <person name="Rogov P."/>
            <person name="Ross K."/>
            <person name="Ryan E."/>
            <person name="Settipalli S."/>
            <person name="Shea T."/>
            <person name="Sherpa N."/>
            <person name="Shi L."/>
            <person name="Shih D."/>
            <person name="Sparrow T."/>
            <person name="Spaulding J."/>
            <person name="Stalker J."/>
            <person name="Stange-Thomann N."/>
            <person name="Stavropoulos S."/>
            <person name="Stone C."/>
            <person name="Strader C."/>
            <person name="Tesfaye S."/>
            <person name="Thomson T."/>
            <person name="Thoulutsang Y."/>
            <person name="Thoulutsang D."/>
            <person name="Topham K."/>
            <person name="Topping I."/>
            <person name="Tsamla T."/>
            <person name="Vassiliev H."/>
            <person name="Vo A."/>
            <person name="Wangchuk T."/>
            <person name="Wangdi T."/>
            <person name="Weiand M."/>
            <person name="Wilkinson J."/>
            <person name="Wilson A."/>
            <person name="Yadav S."/>
            <person name="Young G."/>
            <person name="Yu Q."/>
            <person name="Zembek L."/>
            <person name="Zhong D."/>
            <person name="Zimmer A."/>
            <person name="Zwirko Z."/>
            <person name="Jaffe D.B."/>
            <person name="Alvarez P."/>
            <person name="Brockman W."/>
            <person name="Butler J."/>
            <person name="Chin C."/>
            <person name="Gnerre S."/>
            <person name="Grabherr M."/>
            <person name="Kleber M."/>
            <person name="Mauceli E."/>
            <person name="MacCallum I."/>
        </authorList>
    </citation>
    <scope>NUCLEOTIDE SEQUENCE [LARGE SCALE GENOMIC DNA]</scope>
    <source>
        <strain evidence="11">Tai18E2 / Tucson 14021-0261.01</strain>
    </source>
</reference>
<keyword evidence="4 7" id="KW-0863">Zinc-finger</keyword>
<dbReference type="PROSITE" id="PS50158">
    <property type="entry name" value="ZF_CCHC"/>
    <property type="match status" value="1"/>
</dbReference>
<dbReference type="InterPro" id="IPR052115">
    <property type="entry name" value="NEXT_complex_subunit_ZCCHC8"/>
</dbReference>
<dbReference type="Proteomes" id="UP000002282">
    <property type="component" value="Chromosome 2R"/>
</dbReference>
<dbReference type="InterPro" id="IPR006568">
    <property type="entry name" value="PSP_pro-rich"/>
</dbReference>
<protein>
    <recommendedName>
        <fullName evidence="9">CCHC-type domain-containing protein</fullName>
    </recommendedName>
</protein>
<dbReference type="SUPFAM" id="SSF57756">
    <property type="entry name" value="Retrovirus zinc finger-like domains"/>
    <property type="match status" value="1"/>
</dbReference>
<feature type="compositionally biased region" description="Pro residues" evidence="8">
    <location>
        <begin position="394"/>
        <end position="408"/>
    </location>
</feature>
<accession>A0A0R1DUH0</accession>
<evidence type="ECO:0000313" key="11">
    <source>
        <dbReference type="Proteomes" id="UP000002282"/>
    </source>
</evidence>
<dbReference type="InterPro" id="IPR036875">
    <property type="entry name" value="Znf_CCHC_sf"/>
</dbReference>
<dbReference type="GO" id="GO:0071013">
    <property type="term" value="C:catalytic step 2 spliceosome"/>
    <property type="evidence" value="ECO:0007669"/>
    <property type="project" value="TreeGrafter"/>
</dbReference>
<dbReference type="SMART" id="SM00343">
    <property type="entry name" value="ZnF_C2HC"/>
    <property type="match status" value="1"/>
</dbReference>
<dbReference type="Gene3D" id="4.10.60.10">
    <property type="entry name" value="Zinc finger, CCHC-type"/>
    <property type="match status" value="1"/>
</dbReference>
<feature type="domain" description="CCHC-type" evidence="9">
    <location>
        <begin position="184"/>
        <end position="199"/>
    </location>
</feature>
<dbReference type="OrthoDB" id="8026949at2759"/>
<dbReference type="GO" id="GO:0003723">
    <property type="term" value="F:RNA binding"/>
    <property type="evidence" value="ECO:0007669"/>
    <property type="project" value="TreeGrafter"/>
</dbReference>
<evidence type="ECO:0000256" key="8">
    <source>
        <dbReference type="SAM" id="MobiDB-lite"/>
    </source>
</evidence>
<name>A0A0R1DUH0_DROYA</name>
<dbReference type="Pfam" id="PF04046">
    <property type="entry name" value="PSP"/>
    <property type="match status" value="1"/>
</dbReference>
<feature type="region of interest" description="Disordered" evidence="8">
    <location>
        <begin position="40"/>
        <end position="62"/>
    </location>
</feature>
<evidence type="ECO:0000256" key="6">
    <source>
        <dbReference type="ARBA" id="ARBA00023242"/>
    </source>
</evidence>
<proteinExistence type="inferred from homology"/>
<evidence type="ECO:0000256" key="1">
    <source>
        <dbReference type="ARBA" id="ARBA00004642"/>
    </source>
</evidence>
<dbReference type="EMBL" id="CM000158">
    <property type="protein sequence ID" value="KRK00575.1"/>
    <property type="molecule type" value="Genomic_DNA"/>
</dbReference>
<dbReference type="PANTHER" id="PTHR13316">
    <property type="entry name" value="ZINC FINGER, CCHC DOMAIN CONTAINING 8"/>
    <property type="match status" value="1"/>
</dbReference>
<evidence type="ECO:0000256" key="4">
    <source>
        <dbReference type="ARBA" id="ARBA00022771"/>
    </source>
</evidence>
<comment type="similarity">
    <text evidence="2">Belongs to the ZCCHC8 family.</text>
</comment>
<feature type="compositionally biased region" description="Basic and acidic residues" evidence="8">
    <location>
        <begin position="40"/>
        <end position="54"/>
    </location>
</feature>
<comment type="subcellular location">
    <subcellularLocation>
        <location evidence="1">Nucleus</location>
        <location evidence="1">Nucleoplasm</location>
    </subcellularLocation>
</comment>
<keyword evidence="11" id="KW-1185">Reference proteome</keyword>
<feature type="region of interest" description="Disordered" evidence="8">
    <location>
        <begin position="387"/>
        <end position="489"/>
    </location>
</feature>
<dbReference type="SMR" id="A0A0R1DUH0"/>
<dbReference type="GO" id="GO:0008270">
    <property type="term" value="F:zinc ion binding"/>
    <property type="evidence" value="ECO:0007669"/>
    <property type="project" value="UniProtKB-KW"/>
</dbReference>
<dbReference type="Pfam" id="PF00098">
    <property type="entry name" value="zf-CCHC"/>
    <property type="match status" value="1"/>
</dbReference>
<feature type="compositionally biased region" description="Polar residues" evidence="8">
    <location>
        <begin position="469"/>
        <end position="484"/>
    </location>
</feature>
<dbReference type="SMART" id="SM00581">
    <property type="entry name" value="PSP"/>
    <property type="match status" value="1"/>
</dbReference>
<organism evidence="10 11">
    <name type="scientific">Drosophila yakuba</name>
    <name type="common">Fruit fly</name>
    <dbReference type="NCBI Taxonomy" id="7245"/>
    <lineage>
        <taxon>Eukaryota</taxon>
        <taxon>Metazoa</taxon>
        <taxon>Ecdysozoa</taxon>
        <taxon>Arthropoda</taxon>
        <taxon>Hexapoda</taxon>
        <taxon>Insecta</taxon>
        <taxon>Pterygota</taxon>
        <taxon>Neoptera</taxon>
        <taxon>Endopterygota</taxon>
        <taxon>Diptera</taxon>
        <taxon>Brachycera</taxon>
        <taxon>Muscomorpha</taxon>
        <taxon>Ephydroidea</taxon>
        <taxon>Drosophilidae</taxon>
        <taxon>Drosophila</taxon>
        <taxon>Sophophora</taxon>
    </lineage>
</organism>
<dbReference type="GO" id="GO:0005654">
    <property type="term" value="C:nucleoplasm"/>
    <property type="evidence" value="ECO:0007669"/>
    <property type="project" value="UniProtKB-SubCell"/>
</dbReference>
<sequence length="552" mass="61988">MDDSVILLDDSQNSVEVVEVDVEDGELDDDVVFVHPAEVTSKENEPAAKVEEKQTNTSIQDTTEGDADSLVFEVRFSKEEHFASLQQQVLVALEGAFADKQFVFRDNPQELVIAAFEKSKSVPEEEPEDLFMIDTQPAAKLNAAHVPSYKRCNADVLDEQTAERKKLKAEAVNKCFRPKAQSSCFNCGDTDHSLRDCPKPRNNARINRARKKISSRTERYHVDTEQRFGHIRPGRISTKTRHAMGYSRGQLPFIFYRMRMLGYPPAWLEEAKVQSSGIALFNADGTEVTKSDDEDGESDTFKYDINKIVEYPGFNVEPNAKFFDDFKHHNVPPFQESQSKANFIKSLGENVINGYKRKKLVDLPAPHDPASVPSEELTSFDDYDMELEDETEDPPLPPSVPPPPPPPPEECEDGELTVRSPSPSLEDLRAQQEKLLQELEGNASHNTTANESKSQTDLDETSEMEVTPSDAQSGNINQAQSVPSTPFKATYEGTPLLKFSVYDRLPVGSNFKVGVSDVINFENLPDSTGKYEQMKDLLKNVREKMVKLQNEN</sequence>
<dbReference type="PANTHER" id="PTHR13316:SF0">
    <property type="entry name" value="ZINC FINGER CCHC DOMAIN-CONTAINING PROTEIN 8"/>
    <property type="match status" value="1"/>
</dbReference>
<feature type="compositionally biased region" description="Polar residues" evidence="8">
    <location>
        <begin position="443"/>
        <end position="455"/>
    </location>
</feature>
<reference evidence="10 11" key="2">
    <citation type="journal article" date="2007" name="PLoS Biol.">
        <title>Principles of genome evolution in the Drosophila melanogaster species group.</title>
        <authorList>
            <person name="Ranz J.M."/>
            <person name="Maurin D."/>
            <person name="Chan Y.S."/>
            <person name="von Grotthuss M."/>
            <person name="Hillier L.W."/>
            <person name="Roote J."/>
            <person name="Ashburner M."/>
            <person name="Bergman C.M."/>
        </authorList>
    </citation>
    <scope>NUCLEOTIDE SEQUENCE [LARGE SCALE GENOMIC DNA]</scope>
    <source>
        <strain evidence="11">Tai18E2 / Tucson 14021-0261.01</strain>
    </source>
</reference>
<evidence type="ECO:0000313" key="10">
    <source>
        <dbReference type="EMBL" id="KRK00575.1"/>
    </source>
</evidence>
<dbReference type="AlphaFoldDB" id="A0A0R1DUH0"/>
<dbReference type="KEGG" id="dya:Dyak_GE27979"/>
<evidence type="ECO:0000256" key="7">
    <source>
        <dbReference type="PROSITE-ProRule" id="PRU00047"/>
    </source>
</evidence>
<evidence type="ECO:0000256" key="2">
    <source>
        <dbReference type="ARBA" id="ARBA00007497"/>
    </source>
</evidence>
<gene>
    <name evidence="10" type="primary">Dyak\GE27979</name>
    <name evidence="10" type="synonym">GE27979</name>
    <name evidence="10" type="ORF">Dyak_GE27979</name>
</gene>
<feature type="compositionally biased region" description="Basic and acidic residues" evidence="8">
    <location>
        <begin position="426"/>
        <end position="437"/>
    </location>
</feature>
<keyword evidence="3" id="KW-0479">Metal-binding</keyword>
<dbReference type="InterPro" id="IPR001878">
    <property type="entry name" value="Znf_CCHC"/>
</dbReference>
<keyword evidence="6" id="KW-0539">Nucleus</keyword>
<keyword evidence="5" id="KW-0862">Zinc</keyword>
<evidence type="ECO:0000256" key="5">
    <source>
        <dbReference type="ARBA" id="ARBA00022833"/>
    </source>
</evidence>
<evidence type="ECO:0000256" key="3">
    <source>
        <dbReference type="ARBA" id="ARBA00022723"/>
    </source>
</evidence>